<evidence type="ECO:0000313" key="4">
    <source>
        <dbReference type="Proteomes" id="UP000011087"/>
    </source>
</evidence>
<proteinExistence type="predicted"/>
<dbReference type="RefSeq" id="XP_005830815.1">
    <property type="nucleotide sequence ID" value="XM_005830758.1"/>
</dbReference>
<sequence>MKGEGSEQREKLISVDDRPVRRWFSKAHVLDEGNPRQLSARQEISMLKFEQGGSEIDEDRLRRSLPDKEALRSEHHGMNGTSGSITV</sequence>
<name>L1J6Y2_GUITC</name>
<accession>L1J6Y2</accession>
<dbReference type="HOGENOM" id="CLU_2490187_0_0_1"/>
<evidence type="ECO:0000313" key="3">
    <source>
        <dbReference type="EnsemblProtists" id="EKX43835"/>
    </source>
</evidence>
<feature type="compositionally biased region" description="Basic and acidic residues" evidence="1">
    <location>
        <begin position="68"/>
        <end position="77"/>
    </location>
</feature>
<dbReference type="Proteomes" id="UP000011087">
    <property type="component" value="Unassembled WGS sequence"/>
</dbReference>
<gene>
    <name evidence="2" type="ORF">GUITHDRAFT_153186</name>
</gene>
<organism evidence="2">
    <name type="scientific">Guillardia theta (strain CCMP2712)</name>
    <name type="common">Cryptophyte</name>
    <dbReference type="NCBI Taxonomy" id="905079"/>
    <lineage>
        <taxon>Eukaryota</taxon>
        <taxon>Cryptophyceae</taxon>
        <taxon>Pyrenomonadales</taxon>
        <taxon>Geminigeraceae</taxon>
        <taxon>Guillardia</taxon>
    </lineage>
</organism>
<evidence type="ECO:0000313" key="2">
    <source>
        <dbReference type="EMBL" id="EKX43835.1"/>
    </source>
</evidence>
<dbReference type="GeneID" id="17300419"/>
<dbReference type="EnsemblProtists" id="EKX43835">
    <property type="protein sequence ID" value="EKX43835"/>
    <property type="gene ID" value="GUITHDRAFT_153186"/>
</dbReference>
<reference evidence="4" key="2">
    <citation type="submission" date="2012-11" db="EMBL/GenBank/DDBJ databases">
        <authorList>
            <person name="Kuo A."/>
            <person name="Curtis B.A."/>
            <person name="Tanifuji G."/>
            <person name="Burki F."/>
            <person name="Gruber A."/>
            <person name="Irimia M."/>
            <person name="Maruyama S."/>
            <person name="Arias M.C."/>
            <person name="Ball S.G."/>
            <person name="Gile G.H."/>
            <person name="Hirakawa Y."/>
            <person name="Hopkins J.F."/>
            <person name="Rensing S.A."/>
            <person name="Schmutz J."/>
            <person name="Symeonidi A."/>
            <person name="Elias M."/>
            <person name="Eveleigh R.J."/>
            <person name="Herman E.K."/>
            <person name="Klute M.J."/>
            <person name="Nakayama T."/>
            <person name="Obornik M."/>
            <person name="Reyes-Prieto A."/>
            <person name="Armbrust E.V."/>
            <person name="Aves S.J."/>
            <person name="Beiko R.G."/>
            <person name="Coutinho P."/>
            <person name="Dacks J.B."/>
            <person name="Durnford D.G."/>
            <person name="Fast N.M."/>
            <person name="Green B.R."/>
            <person name="Grisdale C."/>
            <person name="Hempe F."/>
            <person name="Henrissat B."/>
            <person name="Hoppner M.P."/>
            <person name="Ishida K.-I."/>
            <person name="Kim E."/>
            <person name="Koreny L."/>
            <person name="Kroth P.G."/>
            <person name="Liu Y."/>
            <person name="Malik S.-B."/>
            <person name="Maier U.G."/>
            <person name="McRose D."/>
            <person name="Mock T."/>
            <person name="Neilson J.A."/>
            <person name="Onodera N.T."/>
            <person name="Poole A.M."/>
            <person name="Pritham E.J."/>
            <person name="Richards T.A."/>
            <person name="Rocap G."/>
            <person name="Roy S.W."/>
            <person name="Sarai C."/>
            <person name="Schaack S."/>
            <person name="Shirato S."/>
            <person name="Slamovits C.H."/>
            <person name="Spencer D.F."/>
            <person name="Suzuki S."/>
            <person name="Worden A.Z."/>
            <person name="Zauner S."/>
            <person name="Barry K."/>
            <person name="Bell C."/>
            <person name="Bharti A.K."/>
            <person name="Crow J.A."/>
            <person name="Grimwood J."/>
            <person name="Kramer R."/>
            <person name="Lindquist E."/>
            <person name="Lucas S."/>
            <person name="Salamov A."/>
            <person name="McFadden G.I."/>
            <person name="Lane C.E."/>
            <person name="Keeling P.J."/>
            <person name="Gray M.W."/>
            <person name="Grigoriev I.V."/>
            <person name="Archibald J.M."/>
        </authorList>
    </citation>
    <scope>NUCLEOTIDE SEQUENCE</scope>
    <source>
        <strain evidence="4">CCMP2712</strain>
    </source>
</reference>
<keyword evidence="4" id="KW-1185">Reference proteome</keyword>
<evidence type="ECO:0000256" key="1">
    <source>
        <dbReference type="SAM" id="MobiDB-lite"/>
    </source>
</evidence>
<feature type="region of interest" description="Disordered" evidence="1">
    <location>
        <begin position="68"/>
        <end position="87"/>
    </location>
</feature>
<dbReference type="PaxDb" id="55529-EKX43835"/>
<feature type="non-terminal residue" evidence="2">
    <location>
        <position position="87"/>
    </location>
</feature>
<dbReference type="EMBL" id="JH993008">
    <property type="protein sequence ID" value="EKX43835.1"/>
    <property type="molecule type" value="Genomic_DNA"/>
</dbReference>
<dbReference type="AlphaFoldDB" id="L1J6Y2"/>
<reference evidence="2 4" key="1">
    <citation type="journal article" date="2012" name="Nature">
        <title>Algal genomes reveal evolutionary mosaicism and the fate of nucleomorphs.</title>
        <authorList>
            <consortium name="DOE Joint Genome Institute"/>
            <person name="Curtis B.A."/>
            <person name="Tanifuji G."/>
            <person name="Burki F."/>
            <person name="Gruber A."/>
            <person name="Irimia M."/>
            <person name="Maruyama S."/>
            <person name="Arias M.C."/>
            <person name="Ball S.G."/>
            <person name="Gile G.H."/>
            <person name="Hirakawa Y."/>
            <person name="Hopkins J.F."/>
            <person name="Kuo A."/>
            <person name="Rensing S.A."/>
            <person name="Schmutz J."/>
            <person name="Symeonidi A."/>
            <person name="Elias M."/>
            <person name="Eveleigh R.J."/>
            <person name="Herman E.K."/>
            <person name="Klute M.J."/>
            <person name="Nakayama T."/>
            <person name="Obornik M."/>
            <person name="Reyes-Prieto A."/>
            <person name="Armbrust E.V."/>
            <person name="Aves S.J."/>
            <person name="Beiko R.G."/>
            <person name="Coutinho P."/>
            <person name="Dacks J.B."/>
            <person name="Durnford D.G."/>
            <person name="Fast N.M."/>
            <person name="Green B.R."/>
            <person name="Grisdale C.J."/>
            <person name="Hempel F."/>
            <person name="Henrissat B."/>
            <person name="Hoppner M.P."/>
            <person name="Ishida K."/>
            <person name="Kim E."/>
            <person name="Koreny L."/>
            <person name="Kroth P.G."/>
            <person name="Liu Y."/>
            <person name="Malik S.B."/>
            <person name="Maier U.G."/>
            <person name="McRose D."/>
            <person name="Mock T."/>
            <person name="Neilson J.A."/>
            <person name="Onodera N.T."/>
            <person name="Poole A.M."/>
            <person name="Pritham E.J."/>
            <person name="Richards T.A."/>
            <person name="Rocap G."/>
            <person name="Roy S.W."/>
            <person name="Sarai C."/>
            <person name="Schaack S."/>
            <person name="Shirato S."/>
            <person name="Slamovits C.H."/>
            <person name="Spencer D.F."/>
            <person name="Suzuki S."/>
            <person name="Worden A.Z."/>
            <person name="Zauner S."/>
            <person name="Barry K."/>
            <person name="Bell C."/>
            <person name="Bharti A.K."/>
            <person name="Crow J.A."/>
            <person name="Grimwood J."/>
            <person name="Kramer R."/>
            <person name="Lindquist E."/>
            <person name="Lucas S."/>
            <person name="Salamov A."/>
            <person name="McFadden G.I."/>
            <person name="Lane C.E."/>
            <person name="Keeling P.J."/>
            <person name="Gray M.W."/>
            <person name="Grigoriev I.V."/>
            <person name="Archibald J.M."/>
        </authorList>
    </citation>
    <scope>NUCLEOTIDE SEQUENCE</scope>
    <source>
        <strain evidence="2 4">CCMP2712</strain>
    </source>
</reference>
<dbReference type="KEGG" id="gtt:GUITHDRAFT_153186"/>
<protein>
    <submittedName>
        <fullName evidence="2 3">Uncharacterized protein</fullName>
    </submittedName>
</protein>
<reference evidence="3" key="3">
    <citation type="submission" date="2016-03" db="UniProtKB">
        <authorList>
            <consortium name="EnsemblProtists"/>
        </authorList>
    </citation>
    <scope>IDENTIFICATION</scope>
</reference>